<dbReference type="AlphaFoldDB" id="A0A9J5WKX6"/>
<accession>A0A9J5WKX6</accession>
<keyword evidence="2" id="KW-1185">Reference proteome</keyword>
<organism evidence="1 2">
    <name type="scientific">Solanum commersonii</name>
    <name type="common">Commerson's wild potato</name>
    <name type="synonym">Commerson's nightshade</name>
    <dbReference type="NCBI Taxonomy" id="4109"/>
    <lineage>
        <taxon>Eukaryota</taxon>
        <taxon>Viridiplantae</taxon>
        <taxon>Streptophyta</taxon>
        <taxon>Embryophyta</taxon>
        <taxon>Tracheophyta</taxon>
        <taxon>Spermatophyta</taxon>
        <taxon>Magnoliopsida</taxon>
        <taxon>eudicotyledons</taxon>
        <taxon>Gunneridae</taxon>
        <taxon>Pentapetalae</taxon>
        <taxon>asterids</taxon>
        <taxon>lamiids</taxon>
        <taxon>Solanales</taxon>
        <taxon>Solanaceae</taxon>
        <taxon>Solanoideae</taxon>
        <taxon>Solaneae</taxon>
        <taxon>Solanum</taxon>
    </lineage>
</organism>
<evidence type="ECO:0000313" key="2">
    <source>
        <dbReference type="Proteomes" id="UP000824120"/>
    </source>
</evidence>
<reference evidence="1 2" key="1">
    <citation type="submission" date="2020-09" db="EMBL/GenBank/DDBJ databases">
        <title>De no assembly of potato wild relative species, Solanum commersonii.</title>
        <authorList>
            <person name="Cho K."/>
        </authorList>
    </citation>
    <scope>NUCLEOTIDE SEQUENCE [LARGE SCALE GENOMIC DNA]</scope>
    <source>
        <strain evidence="1">LZ3.2</strain>
        <tissue evidence="1">Leaf</tissue>
    </source>
</reference>
<protein>
    <submittedName>
        <fullName evidence="1">Uncharacterized protein</fullName>
    </submittedName>
</protein>
<evidence type="ECO:0000313" key="1">
    <source>
        <dbReference type="EMBL" id="KAG5576539.1"/>
    </source>
</evidence>
<comment type="caution">
    <text evidence="1">The sequence shown here is derived from an EMBL/GenBank/DDBJ whole genome shotgun (WGS) entry which is preliminary data.</text>
</comment>
<dbReference type="EMBL" id="JACXVP010000011">
    <property type="protein sequence ID" value="KAG5576539.1"/>
    <property type="molecule type" value="Genomic_DNA"/>
</dbReference>
<sequence>MSTHSLGHQFSGFGFATSLSGTPKKHGPTSNLGKKNFFLQVSTNPSPYLREKYQLNFHKLCCRGVFGDISWITNELGDPPFDQLIAFSVLPLASSHYGSLGCKVLLREIDRLHIPERRAVHVVSTTRLVKLGNLKDSISYSF</sequence>
<gene>
    <name evidence="1" type="ORF">H5410_056673</name>
</gene>
<dbReference type="Proteomes" id="UP000824120">
    <property type="component" value="Chromosome 11"/>
</dbReference>
<proteinExistence type="predicted"/>
<name>A0A9J5WKX6_SOLCO</name>